<keyword evidence="2" id="KW-1185">Reference proteome</keyword>
<dbReference type="RefSeq" id="WP_016540017.1">
    <property type="nucleotide sequence ID" value="NZ_ASQH01000001.1"/>
</dbReference>
<proteinExistence type="predicted"/>
<protein>
    <submittedName>
        <fullName evidence="1">Uncharacterized protein</fullName>
    </submittedName>
</protein>
<dbReference type="Proteomes" id="UP000014523">
    <property type="component" value="Unassembled WGS sequence"/>
</dbReference>
<dbReference type="AlphaFoldDB" id="A0A829HB73"/>
<gene>
    <name evidence="1" type="ORF">F957_03943</name>
</gene>
<accession>A0A829HB73</accession>
<organism evidence="1 2">
    <name type="scientific">Acinetobacter gyllenbergii CIP 110306 = MTCC 11365</name>
    <dbReference type="NCBI Taxonomy" id="1217657"/>
    <lineage>
        <taxon>Bacteria</taxon>
        <taxon>Pseudomonadati</taxon>
        <taxon>Pseudomonadota</taxon>
        <taxon>Gammaproteobacteria</taxon>
        <taxon>Moraxellales</taxon>
        <taxon>Moraxellaceae</taxon>
        <taxon>Acinetobacter</taxon>
    </lineage>
</organism>
<evidence type="ECO:0000313" key="1">
    <source>
        <dbReference type="EMBL" id="EPF70809.1"/>
    </source>
</evidence>
<evidence type="ECO:0000313" key="2">
    <source>
        <dbReference type="Proteomes" id="UP000014523"/>
    </source>
</evidence>
<sequence length="151" mass="17454">MPQYLRIADNIYKRFEGDNKFIAPLEDCLNLVINQLREELRDTDLKLMYTQINFVKGFQEEPPSGHLNVFVSLVPNPENKDQFVLWLSNLIEKITEGGVKKLPPKIGDIPPDLNFDSDILKVLSNTSKAKKSPEEIKAYFNSQEYKRLNLN</sequence>
<reference evidence="1 2" key="1">
    <citation type="submission" date="2013-06" db="EMBL/GenBank/DDBJ databases">
        <title>The Genome Sequence of Acinetobacter gyllenbergii CIP 110306.</title>
        <authorList>
            <consortium name="The Broad Institute Genome Sequencing Platform"/>
            <consortium name="The Broad Institute Genome Sequencing Center for Infectious Disease"/>
            <person name="Cerqueira G."/>
            <person name="Feldgarden M."/>
            <person name="Courvalin P."/>
            <person name="Perichon B."/>
            <person name="Grillot-Courvalin C."/>
            <person name="Clermont D."/>
            <person name="Rocha E."/>
            <person name="Yoon E.-J."/>
            <person name="Nemec A."/>
            <person name="Young S.K."/>
            <person name="Zeng Q."/>
            <person name="Gargeya S."/>
            <person name="Fitzgerald M."/>
            <person name="Abouelleil A."/>
            <person name="Alvarado L."/>
            <person name="Berlin A.M."/>
            <person name="Chapman S.B."/>
            <person name="Dewar J."/>
            <person name="Goldberg J."/>
            <person name="Griggs A."/>
            <person name="Gujja S."/>
            <person name="Hansen M."/>
            <person name="Howarth C."/>
            <person name="Imamovic A."/>
            <person name="Larimer J."/>
            <person name="McCowan C."/>
            <person name="Murphy C."/>
            <person name="Pearson M."/>
            <person name="Priest M."/>
            <person name="Roberts A."/>
            <person name="Saif S."/>
            <person name="Shea T."/>
            <person name="Sykes S."/>
            <person name="Wortman J."/>
            <person name="Nusbaum C."/>
            <person name="Birren B."/>
        </authorList>
    </citation>
    <scope>NUCLEOTIDE SEQUENCE [LARGE SCALE GENOMIC DNA]</scope>
    <source>
        <strain evidence="1 2">CIP 110306</strain>
    </source>
</reference>
<dbReference type="EMBL" id="ATGG01000057">
    <property type="protein sequence ID" value="EPF70809.1"/>
    <property type="molecule type" value="Genomic_DNA"/>
</dbReference>
<name>A0A829HB73_9GAMM</name>
<comment type="caution">
    <text evidence="1">The sequence shown here is derived from an EMBL/GenBank/DDBJ whole genome shotgun (WGS) entry which is preliminary data.</text>
</comment>